<dbReference type="InterPro" id="IPR001647">
    <property type="entry name" value="HTH_TetR"/>
</dbReference>
<dbReference type="Gene3D" id="1.10.357.10">
    <property type="entry name" value="Tetracycline Repressor, domain 2"/>
    <property type="match status" value="1"/>
</dbReference>
<dbReference type="AlphaFoldDB" id="A0A1B1N403"/>
<dbReference type="GO" id="GO:0003677">
    <property type="term" value="F:DNA binding"/>
    <property type="evidence" value="ECO:0007669"/>
    <property type="project" value="UniProtKB-UniRule"/>
</dbReference>
<evidence type="ECO:0000256" key="1">
    <source>
        <dbReference type="ARBA" id="ARBA00023125"/>
    </source>
</evidence>
<evidence type="ECO:0000259" key="3">
    <source>
        <dbReference type="PROSITE" id="PS50977"/>
    </source>
</evidence>
<evidence type="ECO:0000256" key="2">
    <source>
        <dbReference type="PROSITE-ProRule" id="PRU00335"/>
    </source>
</evidence>
<dbReference type="KEGG" id="pyg:AWM70_17585"/>
<feature type="DNA-binding region" description="H-T-H motif" evidence="2">
    <location>
        <begin position="29"/>
        <end position="48"/>
    </location>
</feature>
<evidence type="ECO:0000313" key="4">
    <source>
        <dbReference type="EMBL" id="ANS76171.1"/>
    </source>
</evidence>
<gene>
    <name evidence="4" type="ORF">AWM70_17585</name>
</gene>
<dbReference type="STRING" id="1462996.AWM70_17585"/>
<proteinExistence type="predicted"/>
<dbReference type="PANTHER" id="PTHR43479:SF22">
    <property type="entry name" value="TRANSCRIPTIONAL REGULATOR, TETR FAMILY"/>
    <property type="match status" value="1"/>
</dbReference>
<evidence type="ECO:0000313" key="5">
    <source>
        <dbReference type="Proteomes" id="UP000092573"/>
    </source>
</evidence>
<dbReference type="Proteomes" id="UP000092573">
    <property type="component" value="Chromosome"/>
</dbReference>
<dbReference type="SUPFAM" id="SSF46689">
    <property type="entry name" value="Homeodomain-like"/>
    <property type="match status" value="1"/>
</dbReference>
<dbReference type="PRINTS" id="PR00455">
    <property type="entry name" value="HTHTETR"/>
</dbReference>
<dbReference type="PANTHER" id="PTHR43479">
    <property type="entry name" value="ACREF/ENVCD OPERON REPRESSOR-RELATED"/>
    <property type="match status" value="1"/>
</dbReference>
<feature type="domain" description="HTH tetR-type" evidence="3">
    <location>
        <begin position="6"/>
        <end position="66"/>
    </location>
</feature>
<reference evidence="4 5" key="1">
    <citation type="submission" date="2016-01" db="EMBL/GenBank/DDBJ databases">
        <title>Complete Genome Sequence of Paenibacillus yonginensis DCY84, a novel Plant Growth-Promoting Bacteria with Elicitation of Induced Systemic Resistance.</title>
        <authorList>
            <person name="Kim Y.J."/>
            <person name="Yang D.C."/>
            <person name="Sukweenadhi J."/>
        </authorList>
    </citation>
    <scope>NUCLEOTIDE SEQUENCE [LARGE SCALE GENOMIC DNA]</scope>
    <source>
        <strain evidence="4 5">DCY84</strain>
    </source>
</reference>
<dbReference type="RefSeq" id="WP_068698565.1">
    <property type="nucleotide sequence ID" value="NZ_CP014167.1"/>
</dbReference>
<sequence>MSDRSADKKQLILQMALKLFSTQGARTTSMQDIADACGISKGSLYLHFKSKEELETAISHYCLKKLEDLLLLVEHEAGLSPRERLYKQILVLLQQVVELREYLKMQFMDHSRNGKLPLEHDHIRRNNLRLLLLLQKKLLDIYGPAVSPYIGDMLLMMHGMISSCIQLMLLYSSLPFSLERMAGHLMELFDHTANLYMKGGAAPLIPPQTMEEWIQREKDGLPEAPRHPLLIIQQLRQELTDDNLSETREQEAAYETLSILEEEFLRAEPRRAVLTGMLHNLAFLEEHDQAGDTYRELKLLIQASLGAYAAVLPKE</sequence>
<keyword evidence="1 2" id="KW-0238">DNA-binding</keyword>
<name>A0A1B1N403_9BACL</name>
<dbReference type="OrthoDB" id="9812993at2"/>
<dbReference type="InterPro" id="IPR009057">
    <property type="entry name" value="Homeodomain-like_sf"/>
</dbReference>
<organism evidence="4 5">
    <name type="scientific">Paenibacillus yonginensis</name>
    <dbReference type="NCBI Taxonomy" id="1462996"/>
    <lineage>
        <taxon>Bacteria</taxon>
        <taxon>Bacillati</taxon>
        <taxon>Bacillota</taxon>
        <taxon>Bacilli</taxon>
        <taxon>Bacillales</taxon>
        <taxon>Paenibacillaceae</taxon>
        <taxon>Paenibacillus</taxon>
    </lineage>
</organism>
<dbReference type="PROSITE" id="PS50977">
    <property type="entry name" value="HTH_TETR_2"/>
    <property type="match status" value="1"/>
</dbReference>
<dbReference type="Pfam" id="PF00440">
    <property type="entry name" value="TetR_N"/>
    <property type="match status" value="1"/>
</dbReference>
<keyword evidence="5" id="KW-1185">Reference proteome</keyword>
<dbReference type="InterPro" id="IPR050624">
    <property type="entry name" value="HTH-type_Tx_Regulator"/>
</dbReference>
<protein>
    <recommendedName>
        <fullName evidence="3">HTH tetR-type domain-containing protein</fullName>
    </recommendedName>
</protein>
<dbReference type="EMBL" id="CP014167">
    <property type="protein sequence ID" value="ANS76171.1"/>
    <property type="molecule type" value="Genomic_DNA"/>
</dbReference>
<accession>A0A1B1N403</accession>